<dbReference type="OrthoDB" id="7551446at2759"/>
<dbReference type="EMBL" id="GL444266">
    <property type="protein sequence ID" value="EFN61111.1"/>
    <property type="molecule type" value="Genomic_DNA"/>
</dbReference>
<keyword evidence="2" id="KW-1185">Reference proteome</keyword>
<reference evidence="1 2" key="1">
    <citation type="journal article" date="2010" name="Science">
        <title>Genomic comparison of the ants Camponotus floridanus and Harpegnathos saltator.</title>
        <authorList>
            <person name="Bonasio R."/>
            <person name="Zhang G."/>
            <person name="Ye C."/>
            <person name="Mutti N.S."/>
            <person name="Fang X."/>
            <person name="Qin N."/>
            <person name="Donahue G."/>
            <person name="Yang P."/>
            <person name="Li Q."/>
            <person name="Li C."/>
            <person name="Zhang P."/>
            <person name="Huang Z."/>
            <person name="Berger S.L."/>
            <person name="Reinberg D."/>
            <person name="Wang J."/>
            <person name="Liebig J."/>
        </authorList>
    </citation>
    <scope>NUCLEOTIDE SEQUENCE [LARGE SCALE GENOMIC DNA]</scope>
    <source>
        <strain evidence="2">C129</strain>
    </source>
</reference>
<dbReference type="Proteomes" id="UP000000311">
    <property type="component" value="Unassembled WGS sequence"/>
</dbReference>
<protein>
    <submittedName>
        <fullName evidence="1">Uncharacterized protein</fullName>
    </submittedName>
</protein>
<evidence type="ECO:0000313" key="1">
    <source>
        <dbReference type="EMBL" id="EFN61111.1"/>
    </source>
</evidence>
<accession>E2AZM8</accession>
<gene>
    <name evidence="1" type="ORF">EAG_13054</name>
</gene>
<proteinExistence type="predicted"/>
<dbReference type="InParanoid" id="E2AZM8"/>
<evidence type="ECO:0000313" key="2">
    <source>
        <dbReference type="Proteomes" id="UP000000311"/>
    </source>
</evidence>
<name>E2AZM8_CAMFO</name>
<organism evidence="2">
    <name type="scientific">Camponotus floridanus</name>
    <name type="common">Florida carpenter ant</name>
    <dbReference type="NCBI Taxonomy" id="104421"/>
    <lineage>
        <taxon>Eukaryota</taxon>
        <taxon>Metazoa</taxon>
        <taxon>Ecdysozoa</taxon>
        <taxon>Arthropoda</taxon>
        <taxon>Hexapoda</taxon>
        <taxon>Insecta</taxon>
        <taxon>Pterygota</taxon>
        <taxon>Neoptera</taxon>
        <taxon>Endopterygota</taxon>
        <taxon>Hymenoptera</taxon>
        <taxon>Apocrita</taxon>
        <taxon>Aculeata</taxon>
        <taxon>Formicoidea</taxon>
        <taxon>Formicidae</taxon>
        <taxon>Formicinae</taxon>
        <taxon>Camponotus</taxon>
    </lineage>
</organism>
<dbReference type="AlphaFoldDB" id="E2AZM8"/>
<feature type="non-terminal residue" evidence="1">
    <location>
        <position position="120"/>
    </location>
</feature>
<feature type="non-terminal residue" evidence="1">
    <location>
        <position position="1"/>
    </location>
</feature>
<sequence length="120" mass="13696">YHMINFKLVIDLLLDNGYPINFIFSTITNRIKSLIHNNLAPPLPPTSDTSKSFFVIPYIKGVSEHFKDVATNLKKSLAYSIPNKLNRLIKTHKDQLPRENLSNVVYKVPYNDCTASYVGQ</sequence>